<sequence>MVRVCLADTDLQALVNGLVQSRLPVEVGLVVGRASNGQRFFVLGFVPCPDTSDGRPIRTRLIAAPGKGKTQTKTEDVELDEDWICEHARHVGRM</sequence>
<proteinExistence type="inferred from homology"/>
<accession>A0A061S715</accession>
<evidence type="ECO:0000256" key="4">
    <source>
        <dbReference type="ARBA" id="ARBA00022989"/>
    </source>
</evidence>
<comment type="similarity">
    <text evidence="2">Belongs to the ODR-4 family.</text>
</comment>
<feature type="non-terminal residue" evidence="6">
    <location>
        <position position="94"/>
    </location>
</feature>
<evidence type="ECO:0000256" key="3">
    <source>
        <dbReference type="ARBA" id="ARBA00022692"/>
    </source>
</evidence>
<evidence type="ECO:0000256" key="5">
    <source>
        <dbReference type="ARBA" id="ARBA00023136"/>
    </source>
</evidence>
<dbReference type="InterPro" id="IPR029454">
    <property type="entry name" value="ODR-4-like"/>
</dbReference>
<protein>
    <submittedName>
        <fullName evidence="6">Uncharacterized protein</fullName>
    </submittedName>
</protein>
<keyword evidence="3" id="KW-0812">Transmembrane</keyword>
<keyword evidence="5" id="KW-0472">Membrane</keyword>
<dbReference type="EMBL" id="GBEZ01006772">
    <property type="protein sequence ID" value="JAC78645.1"/>
    <property type="molecule type" value="Transcribed_RNA"/>
</dbReference>
<dbReference type="PANTHER" id="PTHR33966:SF1">
    <property type="entry name" value="PROTEIN ODR-4 HOMOLOG"/>
    <property type="match status" value="1"/>
</dbReference>
<evidence type="ECO:0000256" key="2">
    <source>
        <dbReference type="ARBA" id="ARBA00010131"/>
    </source>
</evidence>
<dbReference type="AlphaFoldDB" id="A0A061S715"/>
<organism evidence="6">
    <name type="scientific">Tetraselmis sp. GSL018</name>
    <dbReference type="NCBI Taxonomy" id="582737"/>
    <lineage>
        <taxon>Eukaryota</taxon>
        <taxon>Viridiplantae</taxon>
        <taxon>Chlorophyta</taxon>
        <taxon>core chlorophytes</taxon>
        <taxon>Chlorodendrophyceae</taxon>
        <taxon>Chlorodendrales</taxon>
        <taxon>Chlorodendraceae</taxon>
        <taxon>Tetraselmis</taxon>
    </lineage>
</organism>
<reference evidence="6" key="1">
    <citation type="submission" date="2014-05" db="EMBL/GenBank/DDBJ databases">
        <title>The transcriptome of the halophilic microalga Tetraselmis sp. GSL018 isolated from the Great Salt Lake, Utah.</title>
        <authorList>
            <person name="Jinkerson R.E."/>
            <person name="D'Adamo S."/>
            <person name="Posewitz M.C."/>
        </authorList>
    </citation>
    <scope>NUCLEOTIDE SEQUENCE</scope>
    <source>
        <strain evidence="6">GSL018</strain>
    </source>
</reference>
<dbReference type="GO" id="GO:0012505">
    <property type="term" value="C:endomembrane system"/>
    <property type="evidence" value="ECO:0007669"/>
    <property type="project" value="TreeGrafter"/>
</dbReference>
<evidence type="ECO:0000313" key="6">
    <source>
        <dbReference type="EMBL" id="JAC78645.1"/>
    </source>
</evidence>
<dbReference type="GO" id="GO:0008104">
    <property type="term" value="P:intracellular protein localization"/>
    <property type="evidence" value="ECO:0007669"/>
    <property type="project" value="TreeGrafter"/>
</dbReference>
<comment type="subcellular location">
    <subcellularLocation>
        <location evidence="1">Membrane</location>
    </subcellularLocation>
</comment>
<evidence type="ECO:0000256" key="1">
    <source>
        <dbReference type="ARBA" id="ARBA00004370"/>
    </source>
</evidence>
<gene>
    <name evidence="6" type="ORF">TSPGSL018_14655</name>
</gene>
<name>A0A061S715_9CHLO</name>
<dbReference type="Pfam" id="PF14778">
    <property type="entry name" value="ODR4-like"/>
    <property type="match status" value="1"/>
</dbReference>
<keyword evidence="4" id="KW-1133">Transmembrane helix</keyword>
<dbReference type="PANTHER" id="PTHR33966">
    <property type="entry name" value="PROTEIN ODR-4 HOMOLOG"/>
    <property type="match status" value="1"/>
</dbReference>
<dbReference type="GO" id="GO:0016020">
    <property type="term" value="C:membrane"/>
    <property type="evidence" value="ECO:0007669"/>
    <property type="project" value="UniProtKB-SubCell"/>
</dbReference>